<reference evidence="1 2" key="1">
    <citation type="submission" date="2015-05" db="EMBL/GenBank/DDBJ databases">
        <title>Genome sequencing and analysis of members of genus Stenotrophomonas.</title>
        <authorList>
            <person name="Patil P.P."/>
            <person name="Midha S."/>
            <person name="Patil P.B."/>
        </authorList>
    </citation>
    <scope>NUCLEOTIDE SEQUENCE [LARGE SCALE GENOMIC DNA]</scope>
    <source>
        <strain evidence="1 2">DSM 18941</strain>
    </source>
</reference>
<comment type="caution">
    <text evidence="1">The sequence shown here is derived from an EMBL/GenBank/DDBJ whole genome shotgun (WGS) entry which is preliminary data.</text>
</comment>
<organism evidence="1 2">
    <name type="scientific">Stenotrophomonas terrae</name>
    <dbReference type="NCBI Taxonomy" id="405446"/>
    <lineage>
        <taxon>Bacteria</taxon>
        <taxon>Pseudomonadati</taxon>
        <taxon>Pseudomonadota</taxon>
        <taxon>Gammaproteobacteria</taxon>
        <taxon>Lysobacterales</taxon>
        <taxon>Lysobacteraceae</taxon>
        <taxon>Stenotrophomonas</taxon>
    </lineage>
</organism>
<sequence>MWFVEVRRMYFTASYDALGRSFNLGAGVTLERVSAFANALGRRDDRRPSSFQRGGGGVVDAALPAQLALLL</sequence>
<name>A0A0R0CH60_9GAMM</name>
<dbReference type="AlphaFoldDB" id="A0A0R0CH60"/>
<evidence type="ECO:0000313" key="2">
    <source>
        <dbReference type="Proteomes" id="UP000051863"/>
    </source>
</evidence>
<protein>
    <submittedName>
        <fullName evidence="1">Uncharacterized protein</fullName>
    </submittedName>
</protein>
<evidence type="ECO:0000313" key="1">
    <source>
        <dbReference type="EMBL" id="KRG68438.1"/>
    </source>
</evidence>
<dbReference type="Proteomes" id="UP000051863">
    <property type="component" value="Unassembled WGS sequence"/>
</dbReference>
<gene>
    <name evidence="1" type="ORF">ABB27_07615</name>
</gene>
<dbReference type="EMBL" id="LDJJ01000022">
    <property type="protein sequence ID" value="KRG68438.1"/>
    <property type="molecule type" value="Genomic_DNA"/>
</dbReference>
<proteinExistence type="predicted"/>
<accession>A0A0R0CH60</accession>
<keyword evidence="2" id="KW-1185">Reference proteome</keyword>